<dbReference type="Pfam" id="PF13817">
    <property type="entry name" value="DDE_Tnp_IS66_C"/>
    <property type="match status" value="1"/>
</dbReference>
<gene>
    <name evidence="2" type="ORF">IE4872_CH01751</name>
</gene>
<organism evidence="2 3">
    <name type="scientific">Rhizobium gallicum</name>
    <dbReference type="NCBI Taxonomy" id="56730"/>
    <lineage>
        <taxon>Bacteria</taxon>
        <taxon>Pseudomonadati</taxon>
        <taxon>Pseudomonadota</taxon>
        <taxon>Alphaproteobacteria</taxon>
        <taxon>Hyphomicrobiales</taxon>
        <taxon>Rhizobiaceae</taxon>
        <taxon>Rhizobium/Agrobacterium group</taxon>
        <taxon>Rhizobium</taxon>
    </lineage>
</organism>
<evidence type="ECO:0000259" key="1">
    <source>
        <dbReference type="Pfam" id="PF13817"/>
    </source>
</evidence>
<dbReference type="Proteomes" id="UP000184749">
    <property type="component" value="Chromosome"/>
</dbReference>
<dbReference type="STRING" id="56730.IE4872_CH01751"/>
<dbReference type="EMBL" id="CP017101">
    <property type="protein sequence ID" value="APO67383.1"/>
    <property type="molecule type" value="Genomic_DNA"/>
</dbReference>
<dbReference type="InterPro" id="IPR039552">
    <property type="entry name" value="IS66_C"/>
</dbReference>
<reference evidence="2 3" key="1">
    <citation type="submission" date="2016-09" db="EMBL/GenBank/DDBJ databases">
        <title>The complete genome sequences of Rhizobium gallicum, symbiovars gallicum and phaseoli, symbionts associated to common bean (Phaseolus vulgaris).</title>
        <authorList>
            <person name="Bustos P."/>
            <person name="Santamaria R.I."/>
            <person name="Perez-Carrascal O.M."/>
            <person name="Juarez S."/>
            <person name="Lozano L."/>
            <person name="Martinez-Flores I."/>
            <person name="Martinez-Romero E."/>
            <person name="Cevallos M."/>
            <person name="Romero D."/>
            <person name="Davila G."/>
            <person name="Gonzalez V."/>
        </authorList>
    </citation>
    <scope>NUCLEOTIDE SEQUENCE [LARGE SCALE GENOMIC DNA]</scope>
    <source>
        <strain evidence="2 3">IE4872</strain>
    </source>
</reference>
<accession>A0A1L5NHI8</accession>
<protein>
    <submittedName>
        <fullName evidence="2">IS66 family insertion sequence transposase domain-containing protein</fullName>
    </submittedName>
</protein>
<name>A0A1L5NHI8_9HYPH</name>
<evidence type="ECO:0000313" key="2">
    <source>
        <dbReference type="EMBL" id="APO67383.1"/>
    </source>
</evidence>
<evidence type="ECO:0000313" key="3">
    <source>
        <dbReference type="Proteomes" id="UP000184749"/>
    </source>
</evidence>
<sequence>MGSKACEYRSVRLGDWVKIKCLQSDNFVIVGYELSTVARAGIGSLCFRHGCGSRRLHGEATLIITAKFNDIDPQAWLDDGAARIADHPFSKIDEHLPWNWKAKSAAIAAAA</sequence>
<feature type="domain" description="Transposase IS66 C-terminal" evidence="1">
    <location>
        <begin position="61"/>
        <end position="98"/>
    </location>
</feature>
<proteinExistence type="predicted"/>
<dbReference type="AlphaFoldDB" id="A0A1L5NHI8"/>